<feature type="DNA-binding region" description="HMG box" evidence="2">
    <location>
        <begin position="12"/>
        <end position="80"/>
    </location>
</feature>
<evidence type="ECO:0000256" key="3">
    <source>
        <dbReference type="SAM" id="MobiDB-lite"/>
    </source>
</evidence>
<dbReference type="Pfam" id="PF00505">
    <property type="entry name" value="HMG_box"/>
    <property type="match status" value="2"/>
</dbReference>
<feature type="non-terminal residue" evidence="5">
    <location>
        <position position="1"/>
    </location>
</feature>
<evidence type="ECO:0000256" key="1">
    <source>
        <dbReference type="ARBA" id="ARBA00023125"/>
    </source>
</evidence>
<dbReference type="GO" id="GO:0003677">
    <property type="term" value="F:DNA binding"/>
    <property type="evidence" value="ECO:0007669"/>
    <property type="project" value="UniProtKB-UniRule"/>
</dbReference>
<feature type="region of interest" description="Disordered" evidence="3">
    <location>
        <begin position="179"/>
        <end position="213"/>
    </location>
</feature>
<proteinExistence type="predicted"/>
<dbReference type="PROSITE" id="PS50118">
    <property type="entry name" value="HMG_BOX_2"/>
    <property type="match status" value="2"/>
</dbReference>
<organism evidence="5 6">
    <name type="scientific">Polarella glacialis</name>
    <name type="common">Dinoflagellate</name>
    <dbReference type="NCBI Taxonomy" id="89957"/>
    <lineage>
        <taxon>Eukaryota</taxon>
        <taxon>Sar</taxon>
        <taxon>Alveolata</taxon>
        <taxon>Dinophyceae</taxon>
        <taxon>Suessiales</taxon>
        <taxon>Suessiaceae</taxon>
        <taxon>Polarella</taxon>
    </lineage>
</organism>
<feature type="compositionally biased region" description="Acidic residues" evidence="3">
    <location>
        <begin position="183"/>
        <end position="202"/>
    </location>
</feature>
<evidence type="ECO:0000313" key="5">
    <source>
        <dbReference type="EMBL" id="CAE8722384.1"/>
    </source>
</evidence>
<keyword evidence="1 2" id="KW-0238">DNA-binding</keyword>
<dbReference type="Proteomes" id="UP000626109">
    <property type="component" value="Unassembled WGS sequence"/>
</dbReference>
<sequence length="213" mass="23392">TSDTEMSAIEQPKKAQTSYFLWLSDNREALSKEAGSKAGSVVSKLGGQKWKEASASEKAPYEKRAAAEKEKYAKAFEAFTSQGGVHVRSTKSKKGEKGEKKAKDPNRPKKPVGGAYGIFLAEQREAVKKSLPAGHKITDVAKKVGQMWAAVSDADKKKCEKLYIEKAEAWKAAMEEYKKTVGDDGEEDKEDEAKDEEEEDDEPLAKKSRKAGA</sequence>
<evidence type="ECO:0000259" key="4">
    <source>
        <dbReference type="PROSITE" id="PS50118"/>
    </source>
</evidence>
<evidence type="ECO:0000256" key="2">
    <source>
        <dbReference type="PROSITE-ProRule" id="PRU00267"/>
    </source>
</evidence>
<dbReference type="GO" id="GO:0006357">
    <property type="term" value="P:regulation of transcription by RNA polymerase II"/>
    <property type="evidence" value="ECO:0007669"/>
    <property type="project" value="TreeGrafter"/>
</dbReference>
<feature type="DNA-binding region" description="HMG box" evidence="2">
    <location>
        <begin position="109"/>
        <end position="178"/>
    </location>
</feature>
<dbReference type="GO" id="GO:0005634">
    <property type="term" value="C:nucleus"/>
    <property type="evidence" value="ECO:0007669"/>
    <property type="project" value="UniProtKB-UniRule"/>
</dbReference>
<keyword evidence="2" id="KW-0539">Nucleus</keyword>
<feature type="region of interest" description="Disordered" evidence="3">
    <location>
        <begin position="83"/>
        <end position="114"/>
    </location>
</feature>
<accession>A0A813L9H0</accession>
<dbReference type="InterPro" id="IPR050342">
    <property type="entry name" value="HMGB"/>
</dbReference>
<dbReference type="PANTHER" id="PTHR48112">
    <property type="entry name" value="HIGH MOBILITY GROUP PROTEIN DSP1"/>
    <property type="match status" value="1"/>
</dbReference>
<feature type="compositionally biased region" description="Basic and acidic residues" evidence="3">
    <location>
        <begin position="93"/>
        <end position="107"/>
    </location>
</feature>
<name>A0A813L9H0_POLGL</name>
<evidence type="ECO:0000313" key="6">
    <source>
        <dbReference type="Proteomes" id="UP000626109"/>
    </source>
</evidence>
<dbReference type="SMART" id="SM00398">
    <property type="entry name" value="HMG"/>
    <property type="match status" value="2"/>
</dbReference>
<reference evidence="5" key="1">
    <citation type="submission" date="2021-02" db="EMBL/GenBank/DDBJ databases">
        <authorList>
            <person name="Dougan E. K."/>
            <person name="Rhodes N."/>
            <person name="Thang M."/>
            <person name="Chan C."/>
        </authorList>
    </citation>
    <scope>NUCLEOTIDE SEQUENCE</scope>
</reference>
<comment type="caution">
    <text evidence="5">The sequence shown here is derived from an EMBL/GenBank/DDBJ whole genome shotgun (WGS) entry which is preliminary data.</text>
</comment>
<dbReference type="EMBL" id="CAJNNW010034339">
    <property type="protein sequence ID" value="CAE8722384.1"/>
    <property type="molecule type" value="Genomic_DNA"/>
</dbReference>
<feature type="compositionally biased region" description="Basic and acidic residues" evidence="3">
    <location>
        <begin position="49"/>
        <end position="62"/>
    </location>
</feature>
<feature type="region of interest" description="Disordered" evidence="3">
    <location>
        <begin position="32"/>
        <end position="62"/>
    </location>
</feature>
<dbReference type="PANTHER" id="PTHR48112:SF22">
    <property type="entry name" value="MITOCHONDRIAL TRANSCRIPTION FACTOR A, ISOFORM B"/>
    <property type="match status" value="1"/>
</dbReference>
<feature type="domain" description="HMG box" evidence="4">
    <location>
        <begin position="12"/>
        <end position="80"/>
    </location>
</feature>
<feature type="domain" description="HMG box" evidence="4">
    <location>
        <begin position="109"/>
        <end position="178"/>
    </location>
</feature>
<dbReference type="AlphaFoldDB" id="A0A813L9H0"/>
<dbReference type="InterPro" id="IPR009071">
    <property type="entry name" value="HMG_box_dom"/>
</dbReference>
<dbReference type="Gene3D" id="1.10.30.10">
    <property type="entry name" value="High mobility group box domain"/>
    <property type="match status" value="2"/>
</dbReference>
<dbReference type="SUPFAM" id="SSF47095">
    <property type="entry name" value="HMG-box"/>
    <property type="match status" value="2"/>
</dbReference>
<dbReference type="InterPro" id="IPR036910">
    <property type="entry name" value="HMG_box_dom_sf"/>
</dbReference>
<protein>
    <recommendedName>
        <fullName evidence="4">HMG box domain-containing protein</fullName>
    </recommendedName>
</protein>
<gene>
    <name evidence="5" type="ORF">PGLA2088_LOCUS42488</name>
</gene>